<gene>
    <name evidence="6" type="ORF">LKD71_11585</name>
</gene>
<dbReference type="RefSeq" id="WP_227615533.1">
    <property type="nucleotide sequence ID" value="NZ_JAJEPR010000020.1"/>
</dbReference>
<dbReference type="InterPro" id="IPR044666">
    <property type="entry name" value="Cyclophilin_A-like"/>
</dbReference>
<sequence length="375" mass="43481">MEEKKTNYDKTREDAEQRFLAYDQEKMIRKFSLKADENYLYLRFVGRDYRISRKNGRIEWNREEIGKDYFEPAQAGFEETLAIMDVLCSSKDDCQLAGTYNTIDRMKSVRYAATPGSGLYTTYEKLFDENTEKLQKVLENLGGTKDHPGDAAAKLPVFDFLPVIFQFWHSDEEFPATLKFMWDENTLDYLRFETAFYVMGHILSRIKEELVRLDTRRCTIETEGFGTMVFELYPEYAPITVESFKKLSNEGFYDGLCWCRIVKDYVIQGGSRTNDIMAECDWHIKGEFLENGVDNPLKHVRGAISMARDDAYDTADTQFFVVHKDAAKLDGRYAAFGEMLSGFSVLDKIADEPTYGPETWNKPVKMPVIRKITVE</sequence>
<evidence type="ECO:0000256" key="3">
    <source>
        <dbReference type="ARBA" id="ARBA00023110"/>
    </source>
</evidence>
<dbReference type="Pfam" id="PF12654">
    <property type="entry name" value="DUF3786"/>
    <property type="match status" value="1"/>
</dbReference>
<dbReference type="InterPro" id="IPR002130">
    <property type="entry name" value="Cyclophilin-type_PPIase_dom"/>
</dbReference>
<proteinExistence type="predicted"/>
<dbReference type="Gene3D" id="2.40.100.10">
    <property type="entry name" value="Cyclophilin-like"/>
    <property type="match status" value="1"/>
</dbReference>
<evidence type="ECO:0000256" key="2">
    <source>
        <dbReference type="ARBA" id="ARBA00013194"/>
    </source>
</evidence>
<dbReference type="InterPro" id="IPR024264">
    <property type="entry name" value="DUF3786"/>
</dbReference>
<evidence type="ECO:0000256" key="1">
    <source>
        <dbReference type="ARBA" id="ARBA00002388"/>
    </source>
</evidence>
<feature type="domain" description="PPIase cyclophilin-type" evidence="5">
    <location>
        <begin position="219"/>
        <end position="374"/>
    </location>
</feature>
<dbReference type="Pfam" id="PF00160">
    <property type="entry name" value="Pro_isomerase"/>
    <property type="match status" value="1"/>
</dbReference>
<dbReference type="Proteomes" id="UP001197875">
    <property type="component" value="Unassembled WGS sequence"/>
</dbReference>
<accession>A0AAE3J7I3</accession>
<reference evidence="6 7" key="1">
    <citation type="submission" date="2021-10" db="EMBL/GenBank/DDBJ databases">
        <title>Anaerobic single-cell dispensing facilitates the cultivation of human gut bacteria.</title>
        <authorList>
            <person name="Afrizal A."/>
        </authorList>
    </citation>
    <scope>NUCLEOTIDE SEQUENCE [LARGE SCALE GENOMIC DNA]</scope>
    <source>
        <strain evidence="6 7">CLA-AA-H277</strain>
    </source>
</reference>
<dbReference type="PANTHER" id="PTHR45625:SF4">
    <property type="entry name" value="PEPTIDYLPROLYL ISOMERASE DOMAIN AND WD REPEAT-CONTAINING PROTEIN 1"/>
    <property type="match status" value="1"/>
</dbReference>
<dbReference type="PROSITE" id="PS50072">
    <property type="entry name" value="CSA_PPIASE_2"/>
    <property type="match status" value="1"/>
</dbReference>
<evidence type="ECO:0000313" key="7">
    <source>
        <dbReference type="Proteomes" id="UP001197875"/>
    </source>
</evidence>
<keyword evidence="4" id="KW-0413">Isomerase</keyword>
<evidence type="ECO:0000313" key="6">
    <source>
        <dbReference type="EMBL" id="MCC2190440.1"/>
    </source>
</evidence>
<name>A0AAE3J7I3_9FIRM</name>
<dbReference type="AlphaFoldDB" id="A0AAE3J7I3"/>
<comment type="caution">
    <text evidence="6">The sequence shown here is derived from an EMBL/GenBank/DDBJ whole genome shotgun (WGS) entry which is preliminary data.</text>
</comment>
<dbReference type="SUPFAM" id="SSF50891">
    <property type="entry name" value="Cyclophilin-like"/>
    <property type="match status" value="1"/>
</dbReference>
<dbReference type="CDD" id="cd00317">
    <property type="entry name" value="cyclophilin"/>
    <property type="match status" value="1"/>
</dbReference>
<dbReference type="PANTHER" id="PTHR45625">
    <property type="entry name" value="PEPTIDYL-PROLYL CIS-TRANS ISOMERASE-RELATED"/>
    <property type="match status" value="1"/>
</dbReference>
<evidence type="ECO:0000259" key="5">
    <source>
        <dbReference type="PROSITE" id="PS50072"/>
    </source>
</evidence>
<protein>
    <recommendedName>
        <fullName evidence="2">peptidylprolyl isomerase</fullName>
        <ecNumber evidence="2">5.2.1.8</ecNumber>
    </recommendedName>
</protein>
<keyword evidence="7" id="KW-1185">Reference proteome</keyword>
<dbReference type="EMBL" id="JAJEPR010000020">
    <property type="protein sequence ID" value="MCC2190440.1"/>
    <property type="molecule type" value="Genomic_DNA"/>
</dbReference>
<dbReference type="GO" id="GO:0003755">
    <property type="term" value="F:peptidyl-prolyl cis-trans isomerase activity"/>
    <property type="evidence" value="ECO:0007669"/>
    <property type="project" value="UniProtKB-KW"/>
</dbReference>
<dbReference type="EC" id="5.2.1.8" evidence="2"/>
<keyword evidence="3" id="KW-0697">Rotamase</keyword>
<evidence type="ECO:0000256" key="4">
    <source>
        <dbReference type="ARBA" id="ARBA00023235"/>
    </source>
</evidence>
<dbReference type="PRINTS" id="PR00153">
    <property type="entry name" value="CSAPPISMRASE"/>
</dbReference>
<comment type="function">
    <text evidence="1">PPIases accelerate the folding of proteins. It catalyzes the cis-trans isomerization of proline imidic peptide bonds in oligopeptides.</text>
</comment>
<dbReference type="InterPro" id="IPR029000">
    <property type="entry name" value="Cyclophilin-like_dom_sf"/>
</dbReference>
<organism evidence="6 7">
    <name type="scientific">Fusicatenibacter faecihominis</name>
    <dbReference type="NCBI Taxonomy" id="2881276"/>
    <lineage>
        <taxon>Bacteria</taxon>
        <taxon>Bacillati</taxon>
        <taxon>Bacillota</taxon>
        <taxon>Clostridia</taxon>
        <taxon>Lachnospirales</taxon>
        <taxon>Lachnospiraceae</taxon>
        <taxon>Fusicatenibacter</taxon>
    </lineage>
</organism>